<sequence length="1121" mass="126989">MPRRRTARLDDDSDGGGGGGVPDHGQLDGSDSDGGVHASPGKRTKRSKSAADAGVRAPKRRVLESRDDDEPSRRRRGRSAAASEDPDADDFEDEPSGTGSAIRDQGGSQIDDDQGPDDVADPPAPKSAKHNDNTGLGSIERVELWNFMCHEKLRVDLGPKINFIVGHNGSGKSAVLTALTVALGGKAAFTNRGNKVSELIKEGTDESIISVRIRNRGSDAYKPNVYGDVIIVERRITRDKGNTYKIKNWSDKTVSTRFEDLMAICDHMQIVVDNPMAVLPQDTARMFLANSSSNDKYNFFLKGTQLEKLAADYVAIDEYIDNSTKILRYKKQAIPEMEAAVKRLDDKWKDLEAARQLEMDYNRLENELIWAKIQEQEAHVEDQAKVVQACQVKVEKAEKELDLHQAECDEIAAQAEQVGDELKAAKAISEPLDDERKRLVNKVNASKAQIQSLKQEEIVVSRDIGQYKSQLKRIQEDIEAEMRKLEVDQAAQRDAKVEQIRRLTEQKSELQASYDQLTHERDELDAEDSQLREQQQSLQAKANGESKRAHRIETEMRNIEGQKQSMFIEVEREEYLRVIETLLSTSLSAMIVETTEDMRLMQSIMRELRAEYVPIFKGSSRSIDVRDGEPDQSFLTVNRCIKFTNSVVHAQLVINHNIEKIVLVRNREEGDRITGHGFPRNVSMVATADSYSMGNRLGGFAATSLYRAPHTPSLNKNADYALRRMHEELDAAKRALSDIQPRFDELKDRQHRLAQRRDDLTEVQTNNLGELEEEKKIEEERLRIAMSQVESLKSQRDDAQQHFNDLSMQLREISIEHQKHAPRIKQLGDILVELSSKEAMAKNRFLHYQERIPGYKANLARETEILQQMRESLASNISECEKFSPRISVTMSADTISKQLQNLRIRLREKEKQLGSREKVGKELKAKRDALAQAQLEIQQSEKFLKFLRRSLAQRNSSYEEFKQFISIRARRLFAELIRKRGYRGALQLDHERKELTLKVDVGEAQSRRYSGVGSDSDPKSLSGGEKSFATVCLLLALWESMASPFRALDEFDVFMDAVNRHLAIKLIIENARDAEAQSQYILISPQNASRVKELGPDVRVCKLNDPERGQTRLNFGGASL</sequence>
<organism evidence="15 16">
    <name type="scientific">Polyrhizophydium stewartii</name>
    <dbReference type="NCBI Taxonomy" id="2732419"/>
    <lineage>
        <taxon>Eukaryota</taxon>
        <taxon>Fungi</taxon>
        <taxon>Fungi incertae sedis</taxon>
        <taxon>Chytridiomycota</taxon>
        <taxon>Chytridiomycota incertae sedis</taxon>
        <taxon>Chytridiomycetes</taxon>
        <taxon>Rhizophydiales</taxon>
        <taxon>Rhizophydiales incertae sedis</taxon>
        <taxon>Polyrhizophydium</taxon>
    </lineage>
</organism>
<evidence type="ECO:0000256" key="6">
    <source>
        <dbReference type="ARBA" id="ARBA00022763"/>
    </source>
</evidence>
<evidence type="ECO:0000256" key="2">
    <source>
        <dbReference type="ARBA" id="ARBA00004286"/>
    </source>
</evidence>
<dbReference type="EMBL" id="JADGIZ020000012">
    <property type="protein sequence ID" value="KAL2917151.1"/>
    <property type="molecule type" value="Genomic_DNA"/>
</dbReference>
<comment type="subcellular location">
    <subcellularLocation>
        <location evidence="2">Chromosome</location>
    </subcellularLocation>
    <subcellularLocation>
        <location evidence="1">Nucleus</location>
    </subcellularLocation>
</comment>
<feature type="compositionally biased region" description="Acidic residues" evidence="13">
    <location>
        <begin position="110"/>
        <end position="120"/>
    </location>
</feature>
<protein>
    <submittedName>
        <fullName evidence="15">Structural maintenance of chromosomes protein 6</fullName>
        <ecNumber evidence="15">3.6.4.13</ecNumber>
    </submittedName>
</protein>
<feature type="compositionally biased region" description="Acidic residues" evidence="13">
    <location>
        <begin position="84"/>
        <end position="95"/>
    </location>
</feature>
<dbReference type="PANTHER" id="PTHR19306:SF6">
    <property type="entry name" value="STRUCTURAL MAINTENANCE OF CHROMOSOMES PROTEIN 6"/>
    <property type="match status" value="1"/>
</dbReference>
<keyword evidence="5" id="KW-0547">Nucleotide-binding</keyword>
<evidence type="ECO:0000256" key="7">
    <source>
        <dbReference type="ARBA" id="ARBA00022840"/>
    </source>
</evidence>
<reference evidence="15 16" key="1">
    <citation type="submission" date="2023-09" db="EMBL/GenBank/DDBJ databases">
        <title>Pangenome analysis of Batrachochytrium dendrobatidis and related Chytrids.</title>
        <authorList>
            <person name="Yacoub M.N."/>
            <person name="Stajich J.E."/>
            <person name="James T.Y."/>
        </authorList>
    </citation>
    <scope>NUCLEOTIDE SEQUENCE [LARGE SCALE GENOMIC DNA]</scope>
    <source>
        <strain evidence="15 16">JEL0888</strain>
    </source>
</reference>
<keyword evidence="4" id="KW-0158">Chromosome</keyword>
<evidence type="ECO:0000256" key="11">
    <source>
        <dbReference type="ARBA" id="ARBA00023242"/>
    </source>
</evidence>
<keyword evidence="9" id="KW-0233">DNA recombination</keyword>
<gene>
    <name evidence="15" type="primary">smc6</name>
    <name evidence="15" type="ORF">HK105_203215</name>
</gene>
<keyword evidence="16" id="KW-1185">Reference proteome</keyword>
<dbReference type="EC" id="3.6.4.13" evidence="15"/>
<proteinExistence type="inferred from homology"/>
<accession>A0ABR4NCD3</accession>
<dbReference type="InterPro" id="IPR003395">
    <property type="entry name" value="RecF/RecN/SMC_N"/>
</dbReference>
<dbReference type="SUPFAM" id="SSF52540">
    <property type="entry name" value="P-loop containing nucleoside triphosphate hydrolases"/>
    <property type="match status" value="2"/>
</dbReference>
<keyword evidence="7" id="KW-0067">ATP-binding</keyword>
<comment type="similarity">
    <text evidence="3">Belongs to the SMC family. SMC6 subfamily.</text>
</comment>
<evidence type="ECO:0000313" key="15">
    <source>
        <dbReference type="EMBL" id="KAL2917151.1"/>
    </source>
</evidence>
<evidence type="ECO:0000313" key="16">
    <source>
        <dbReference type="Proteomes" id="UP001527925"/>
    </source>
</evidence>
<evidence type="ECO:0000256" key="12">
    <source>
        <dbReference type="SAM" id="Coils"/>
    </source>
</evidence>
<dbReference type="Pfam" id="PF02463">
    <property type="entry name" value="SMC_N"/>
    <property type="match status" value="1"/>
</dbReference>
<evidence type="ECO:0000259" key="14">
    <source>
        <dbReference type="Pfam" id="PF02463"/>
    </source>
</evidence>
<feature type="domain" description="RecF/RecN/SMC N-terminal" evidence="14">
    <location>
        <begin position="139"/>
        <end position="1088"/>
    </location>
</feature>
<evidence type="ECO:0000256" key="9">
    <source>
        <dbReference type="ARBA" id="ARBA00023172"/>
    </source>
</evidence>
<keyword evidence="8 12" id="KW-0175">Coiled coil</keyword>
<dbReference type="GO" id="GO:0016787">
    <property type="term" value="F:hydrolase activity"/>
    <property type="evidence" value="ECO:0007669"/>
    <property type="project" value="UniProtKB-KW"/>
</dbReference>
<dbReference type="PANTHER" id="PTHR19306">
    <property type="entry name" value="STRUCTURAL MAINTENANCE OF CHROMOSOMES 5,6 SMC5, SMC6"/>
    <property type="match status" value="1"/>
</dbReference>
<dbReference type="Proteomes" id="UP001527925">
    <property type="component" value="Unassembled WGS sequence"/>
</dbReference>
<dbReference type="Gene3D" id="3.40.50.300">
    <property type="entry name" value="P-loop containing nucleotide triphosphate hydrolases"/>
    <property type="match status" value="2"/>
</dbReference>
<evidence type="ECO:0000256" key="3">
    <source>
        <dbReference type="ARBA" id="ARBA00006793"/>
    </source>
</evidence>
<dbReference type="InterPro" id="IPR027417">
    <property type="entry name" value="P-loop_NTPase"/>
</dbReference>
<keyword evidence="11" id="KW-0539">Nucleus</keyword>
<name>A0ABR4NCD3_9FUNG</name>
<evidence type="ECO:0000256" key="5">
    <source>
        <dbReference type="ARBA" id="ARBA00022741"/>
    </source>
</evidence>
<evidence type="ECO:0000256" key="10">
    <source>
        <dbReference type="ARBA" id="ARBA00023204"/>
    </source>
</evidence>
<dbReference type="GO" id="GO:0003724">
    <property type="term" value="F:RNA helicase activity"/>
    <property type="evidence" value="ECO:0007669"/>
    <property type="project" value="UniProtKB-EC"/>
</dbReference>
<feature type="coiled-coil region" evidence="12">
    <location>
        <begin position="761"/>
        <end position="809"/>
    </location>
</feature>
<keyword evidence="15" id="KW-0378">Hydrolase</keyword>
<feature type="coiled-coil region" evidence="12">
    <location>
        <begin position="893"/>
        <end position="951"/>
    </location>
</feature>
<feature type="region of interest" description="Disordered" evidence="13">
    <location>
        <begin position="1"/>
        <end position="135"/>
    </location>
</feature>
<keyword evidence="6" id="KW-0227">DNA damage</keyword>
<evidence type="ECO:0000256" key="8">
    <source>
        <dbReference type="ARBA" id="ARBA00023054"/>
    </source>
</evidence>
<evidence type="ECO:0000256" key="4">
    <source>
        <dbReference type="ARBA" id="ARBA00022454"/>
    </source>
</evidence>
<feature type="region of interest" description="Disordered" evidence="13">
    <location>
        <begin position="529"/>
        <end position="550"/>
    </location>
</feature>
<evidence type="ECO:0000256" key="1">
    <source>
        <dbReference type="ARBA" id="ARBA00004123"/>
    </source>
</evidence>
<comment type="caution">
    <text evidence="15">The sequence shown here is derived from an EMBL/GenBank/DDBJ whole genome shotgun (WGS) entry which is preliminary data.</text>
</comment>
<keyword evidence="10" id="KW-0234">DNA repair</keyword>
<evidence type="ECO:0000256" key="13">
    <source>
        <dbReference type="SAM" id="MobiDB-lite"/>
    </source>
</evidence>